<gene>
    <name evidence="2" type="ORF">SAMN05660282_01413</name>
</gene>
<feature type="domain" description="NAD(P)-binding" evidence="1">
    <location>
        <begin position="8"/>
        <end position="196"/>
    </location>
</feature>
<dbReference type="PANTHER" id="PTHR12126">
    <property type="entry name" value="NADH-UBIQUINONE OXIDOREDUCTASE 39 KDA SUBUNIT-RELATED"/>
    <property type="match status" value="1"/>
</dbReference>
<dbReference type="Proteomes" id="UP000199065">
    <property type="component" value="Unassembled WGS sequence"/>
</dbReference>
<dbReference type="PANTHER" id="PTHR12126:SF11">
    <property type="entry name" value="NADH DEHYDROGENASE [UBIQUINONE] 1 ALPHA SUBCOMPLEX SUBUNIT 9, MITOCHONDRIAL"/>
    <property type="match status" value="1"/>
</dbReference>
<organism evidence="2 3">
    <name type="scientific">Corynebacterium spheniscorum</name>
    <dbReference type="NCBI Taxonomy" id="185761"/>
    <lineage>
        <taxon>Bacteria</taxon>
        <taxon>Bacillati</taxon>
        <taxon>Actinomycetota</taxon>
        <taxon>Actinomycetes</taxon>
        <taxon>Mycobacteriales</taxon>
        <taxon>Corynebacteriaceae</taxon>
        <taxon>Corynebacterium</taxon>
    </lineage>
</organism>
<proteinExistence type="predicted"/>
<keyword evidence="3" id="KW-1185">Reference proteome</keyword>
<dbReference type="SUPFAM" id="SSF51735">
    <property type="entry name" value="NAD(P)-binding Rossmann-fold domains"/>
    <property type="match status" value="1"/>
</dbReference>
<evidence type="ECO:0000259" key="1">
    <source>
        <dbReference type="Pfam" id="PF13460"/>
    </source>
</evidence>
<dbReference type="AlphaFoldDB" id="A0A1I2TGL1"/>
<dbReference type="Pfam" id="PF13460">
    <property type="entry name" value="NAD_binding_10"/>
    <property type="match status" value="1"/>
</dbReference>
<sequence>MSTALVLGASGYLGRYLVAELAARGYRVRALVRNKERAEAPDPHGAPALAGLVDEWVVGDIRDPQISRGLSEGACHVFSALGVTHQKASPWEIDFLGNLAVLRDAEQQGVQTFSYASALGVEEGLTAVKRCKYAFEEVLLRSRVKGYISRPSGYFSDLSAIFGMAKKGRVLQIGEGTHRMNPIHGADLAAFMVDHLEGAPAVYPVGGPEVFYAHEIPELAFEVLGTTPRTHTVPFGVAEGAVKVVSKLKPSFQDTGKFILSTMSKDAVGEKTGNRTLREYFLELADA</sequence>
<dbReference type="OrthoDB" id="9774199at2"/>
<dbReference type="InterPro" id="IPR016040">
    <property type="entry name" value="NAD(P)-bd_dom"/>
</dbReference>
<accession>A0A1I2TGL1</accession>
<dbReference type="RefSeq" id="WP_092285864.1">
    <property type="nucleotide sequence ID" value="NZ_FOPJ01000008.1"/>
</dbReference>
<dbReference type="Gene3D" id="3.40.50.720">
    <property type="entry name" value="NAD(P)-binding Rossmann-like Domain"/>
    <property type="match status" value="1"/>
</dbReference>
<protein>
    <submittedName>
        <fullName evidence="2">Uncharacterized conserved protein YbjT, contains NAD(P)-binding and DUF2867 domains</fullName>
    </submittedName>
</protein>
<dbReference type="InterPro" id="IPR036291">
    <property type="entry name" value="NAD(P)-bd_dom_sf"/>
</dbReference>
<reference evidence="2 3" key="1">
    <citation type="submission" date="2016-10" db="EMBL/GenBank/DDBJ databases">
        <authorList>
            <person name="de Groot N.N."/>
        </authorList>
    </citation>
    <scope>NUCLEOTIDE SEQUENCE [LARGE SCALE GENOMIC DNA]</scope>
    <source>
        <strain>J11</strain>
        <strain evidence="3">PG 39</strain>
    </source>
</reference>
<dbReference type="InterPro" id="IPR051207">
    <property type="entry name" value="ComplexI_NDUFA9_subunit"/>
</dbReference>
<dbReference type="EMBL" id="FOPJ01000008">
    <property type="protein sequence ID" value="SFG62497.1"/>
    <property type="molecule type" value="Genomic_DNA"/>
</dbReference>
<dbReference type="STRING" id="185761.SAMN05660282_01413"/>
<evidence type="ECO:0000313" key="3">
    <source>
        <dbReference type="Proteomes" id="UP000199065"/>
    </source>
</evidence>
<name>A0A1I2TGL1_9CORY</name>
<evidence type="ECO:0000313" key="2">
    <source>
        <dbReference type="EMBL" id="SFG62497.1"/>
    </source>
</evidence>
<dbReference type="GO" id="GO:0044877">
    <property type="term" value="F:protein-containing complex binding"/>
    <property type="evidence" value="ECO:0007669"/>
    <property type="project" value="TreeGrafter"/>
</dbReference>